<keyword evidence="7" id="KW-1185">Reference proteome</keyword>
<keyword evidence="2" id="KW-0285">Flavoprotein</keyword>
<proteinExistence type="inferred from homology"/>
<dbReference type="InterPro" id="IPR012349">
    <property type="entry name" value="Split_barrel_FMN-bd"/>
</dbReference>
<accession>A0A2G0CEU4</accession>
<comment type="cofactor">
    <cofactor evidence="1">
        <name>FMN</name>
        <dbReference type="ChEBI" id="CHEBI:58210"/>
    </cofactor>
</comment>
<name>A0A2G0CEU4_9BACT</name>
<protein>
    <submittedName>
        <fullName evidence="6">Flavin oxidoreductase</fullName>
    </submittedName>
</protein>
<dbReference type="GO" id="GO:0010181">
    <property type="term" value="F:FMN binding"/>
    <property type="evidence" value="ECO:0007669"/>
    <property type="project" value="InterPro"/>
</dbReference>
<dbReference type="InterPro" id="IPR002563">
    <property type="entry name" value="Flavin_Rdtase-like_dom"/>
</dbReference>
<organism evidence="6 7">
    <name type="scientific">Neolewinella marina</name>
    <dbReference type="NCBI Taxonomy" id="438751"/>
    <lineage>
        <taxon>Bacteria</taxon>
        <taxon>Pseudomonadati</taxon>
        <taxon>Bacteroidota</taxon>
        <taxon>Saprospiria</taxon>
        <taxon>Saprospirales</taxon>
        <taxon>Lewinellaceae</taxon>
        <taxon>Neolewinella</taxon>
    </lineage>
</organism>
<dbReference type="PANTHER" id="PTHR33798:SF5">
    <property type="entry name" value="FLAVIN REDUCTASE LIKE DOMAIN-CONTAINING PROTEIN"/>
    <property type="match status" value="1"/>
</dbReference>
<comment type="caution">
    <text evidence="6">The sequence shown here is derived from an EMBL/GenBank/DDBJ whole genome shotgun (WGS) entry which is preliminary data.</text>
</comment>
<keyword evidence="3" id="KW-0288">FMN</keyword>
<evidence type="ECO:0000313" key="7">
    <source>
        <dbReference type="Proteomes" id="UP000226437"/>
    </source>
</evidence>
<evidence type="ECO:0000313" key="6">
    <source>
        <dbReference type="EMBL" id="PHK98485.1"/>
    </source>
</evidence>
<evidence type="ECO:0000256" key="1">
    <source>
        <dbReference type="ARBA" id="ARBA00001917"/>
    </source>
</evidence>
<feature type="domain" description="Flavin reductase like" evidence="5">
    <location>
        <begin position="23"/>
        <end position="175"/>
    </location>
</feature>
<dbReference type="OrthoDB" id="5293996at2"/>
<dbReference type="SUPFAM" id="SSF50475">
    <property type="entry name" value="FMN-binding split barrel"/>
    <property type="match status" value="1"/>
</dbReference>
<dbReference type="Gene3D" id="2.30.110.10">
    <property type="entry name" value="Electron Transport, Fmn-binding Protein, Chain A"/>
    <property type="match status" value="1"/>
</dbReference>
<dbReference type="Pfam" id="PF01613">
    <property type="entry name" value="Flavin_Reduct"/>
    <property type="match status" value="1"/>
</dbReference>
<reference evidence="6 7" key="1">
    <citation type="submission" date="2017-10" db="EMBL/GenBank/DDBJ databases">
        <title>The draft genome sequence of Lewinella marina KCTC 32374.</title>
        <authorList>
            <person name="Wang K."/>
        </authorList>
    </citation>
    <scope>NUCLEOTIDE SEQUENCE [LARGE SCALE GENOMIC DNA]</scope>
    <source>
        <strain evidence="6 7">MKG-38</strain>
    </source>
</reference>
<evidence type="ECO:0000256" key="2">
    <source>
        <dbReference type="ARBA" id="ARBA00022630"/>
    </source>
</evidence>
<comment type="similarity">
    <text evidence="4">Belongs to the flavoredoxin family.</text>
</comment>
<dbReference type="PANTHER" id="PTHR33798">
    <property type="entry name" value="FLAVOPROTEIN OXYGENASE"/>
    <property type="match status" value="1"/>
</dbReference>
<dbReference type="AlphaFoldDB" id="A0A2G0CEU4"/>
<sequence>MLLTLQDIMARPAAYRRDLLNTLPGPRGVHLMGTRGHKGTENLAVFSSVVHVGASPPLLGFILRPLTVPRHSYHHLKATGWFTLNTLHPEILDPAHQSSANYAITESEFAATGLTPEYTDQCRAPYVKESAIKIGLTLEEEHQIRANGTLFIVGRVQEIIVPDHAVAESGHVDHASLQTLTVAGLDTYYRVEQPVRKAYARPHLKP</sequence>
<dbReference type="GO" id="GO:0016646">
    <property type="term" value="F:oxidoreductase activity, acting on the CH-NH group of donors, NAD or NADP as acceptor"/>
    <property type="evidence" value="ECO:0007669"/>
    <property type="project" value="UniProtKB-ARBA"/>
</dbReference>
<dbReference type="Proteomes" id="UP000226437">
    <property type="component" value="Unassembled WGS sequence"/>
</dbReference>
<dbReference type="EMBL" id="PDLO01000004">
    <property type="protein sequence ID" value="PHK98485.1"/>
    <property type="molecule type" value="Genomic_DNA"/>
</dbReference>
<dbReference type="SMART" id="SM00903">
    <property type="entry name" value="Flavin_Reduct"/>
    <property type="match status" value="1"/>
</dbReference>
<evidence type="ECO:0000256" key="3">
    <source>
        <dbReference type="ARBA" id="ARBA00022643"/>
    </source>
</evidence>
<evidence type="ECO:0000256" key="4">
    <source>
        <dbReference type="ARBA" id="ARBA00038054"/>
    </source>
</evidence>
<evidence type="ECO:0000259" key="5">
    <source>
        <dbReference type="SMART" id="SM00903"/>
    </source>
</evidence>
<gene>
    <name evidence="6" type="ORF">CGL56_12285</name>
</gene>